<feature type="compositionally biased region" description="Basic residues" evidence="8">
    <location>
        <begin position="365"/>
        <end position="374"/>
    </location>
</feature>
<keyword evidence="6" id="KW-0539">Nucleus</keyword>
<feature type="region of interest" description="Disordered" evidence="8">
    <location>
        <begin position="558"/>
        <end position="586"/>
    </location>
</feature>
<evidence type="ECO:0000256" key="4">
    <source>
        <dbReference type="ARBA" id="ARBA00023125"/>
    </source>
</evidence>
<feature type="compositionally biased region" description="Polar residues" evidence="8">
    <location>
        <begin position="21"/>
        <end position="34"/>
    </location>
</feature>
<dbReference type="PANTHER" id="PTHR19304">
    <property type="entry name" value="CYCLIC-AMP RESPONSE ELEMENT BINDING PROTEIN"/>
    <property type="match status" value="1"/>
</dbReference>
<evidence type="ECO:0000256" key="6">
    <source>
        <dbReference type="ARBA" id="ARBA00023242"/>
    </source>
</evidence>
<feature type="region of interest" description="Disordered" evidence="8">
    <location>
        <begin position="1"/>
        <end position="150"/>
    </location>
</feature>
<evidence type="ECO:0000256" key="8">
    <source>
        <dbReference type="SAM" id="MobiDB-lite"/>
    </source>
</evidence>
<comment type="similarity">
    <text evidence="2">Belongs to the bZIP family.</text>
</comment>
<dbReference type="AlphaFoldDB" id="A0A8J5UU56"/>
<keyword evidence="5" id="KW-0804">Transcription</keyword>
<feature type="coiled-coil region" evidence="7">
    <location>
        <begin position="429"/>
        <end position="463"/>
    </location>
</feature>
<feature type="compositionally biased region" description="Pro residues" evidence="8">
    <location>
        <begin position="121"/>
        <end position="135"/>
    </location>
</feature>
<dbReference type="InterPro" id="IPR051027">
    <property type="entry name" value="bZIP_transcription_factors"/>
</dbReference>
<protein>
    <submittedName>
        <fullName evidence="10">SKO1</fullName>
    </submittedName>
</protein>
<keyword evidence="4" id="KW-0238">DNA-binding</keyword>
<dbReference type="GO" id="GO:0005634">
    <property type="term" value="C:nucleus"/>
    <property type="evidence" value="ECO:0007669"/>
    <property type="project" value="UniProtKB-SubCell"/>
</dbReference>
<reference evidence="10 11" key="1">
    <citation type="journal article" date="2021" name="DNA Res.">
        <title>Genome analysis of Candida subhashii reveals its hybrid nature and dual mitochondrial genome conformations.</title>
        <authorList>
            <person name="Mixao V."/>
            <person name="Hegedusova E."/>
            <person name="Saus E."/>
            <person name="Pryszcz L.P."/>
            <person name="Cillingova A."/>
            <person name="Nosek J."/>
            <person name="Gabaldon T."/>
        </authorList>
    </citation>
    <scope>NUCLEOTIDE SEQUENCE [LARGE SCALE GENOMIC DNA]</scope>
    <source>
        <strain evidence="10 11">CBS 10753</strain>
    </source>
</reference>
<dbReference type="InterPro" id="IPR004827">
    <property type="entry name" value="bZIP"/>
</dbReference>
<organism evidence="10 11">
    <name type="scientific">[Candida] subhashii</name>
    <dbReference type="NCBI Taxonomy" id="561895"/>
    <lineage>
        <taxon>Eukaryota</taxon>
        <taxon>Fungi</taxon>
        <taxon>Dikarya</taxon>
        <taxon>Ascomycota</taxon>
        <taxon>Saccharomycotina</taxon>
        <taxon>Pichiomycetes</taxon>
        <taxon>Debaryomycetaceae</taxon>
        <taxon>Spathaspora</taxon>
    </lineage>
</organism>
<dbReference type="GO" id="GO:0006357">
    <property type="term" value="P:regulation of transcription by RNA polymerase II"/>
    <property type="evidence" value="ECO:0007669"/>
    <property type="project" value="UniProtKB-ARBA"/>
</dbReference>
<feature type="compositionally biased region" description="Low complexity" evidence="8">
    <location>
        <begin position="309"/>
        <end position="324"/>
    </location>
</feature>
<dbReference type="GO" id="GO:0003700">
    <property type="term" value="F:DNA-binding transcription factor activity"/>
    <property type="evidence" value="ECO:0007669"/>
    <property type="project" value="InterPro"/>
</dbReference>
<comment type="subcellular location">
    <subcellularLocation>
        <location evidence="1">Nucleus</location>
    </subcellularLocation>
</comment>
<gene>
    <name evidence="10" type="ORF">J8A68_005110</name>
</gene>
<dbReference type="PROSITE" id="PS50217">
    <property type="entry name" value="BZIP"/>
    <property type="match status" value="1"/>
</dbReference>
<sequence>MAESKTTFDLEPNPFERSFATKETSVSISDTSINLKAAEAGTNSGRESTSSISSSTNKHNLRIPNISNLNSSNANNNKLPGITPPPLFTPGGGRRLPPPLGMSPGGGGVNDPSTGLTAGPGPGPGPHPHVPPPPGSLSNPGTPGSSTLWNSLLSTATNHQQQQQQQQLHSQQQHNGYNHYNMIRKGSSNIVPNASGLTPNESNVRMGPGGTGISSLGLTPGGGLAHFSFGSSNAVPGLTTPGGGLLLNGPITPGLSSLLGIAPTTTSGSTSGGAANMLPPVNNANGGNNSNGGGMNATHPTIKEETYTPVVSQQQPPPQQQSQQDVGRENQGYVDVYASQETTTKQSPRKRKSSINRQDSEQATKRAKGTRGRKPKDAKTKRDNKKEEEEKENERNEGVDDTEDEKRRNFLERNRVAASKCRQRKKQLAQKMEEELAFYSAGYRELSAQVANLRNQVINLKGILVGHKDCTRLLQAVGGSDVLDGIIQQANFATQVSAGASAHENITSIPSTIPTTLNNNNQIQTQSHQQQQQQQQQQQGNMVQQPVPIVQVTNLGTTVATSSQPSQSGPTSVSVTPEMYSTSQAQSGLAPAPVGVNIVGHHSMTDLPAAAAAASANDAAMLLSSNAIGNAGNGDLRAISSMSNLAAMSNHQRQF</sequence>
<dbReference type="SMART" id="SM00338">
    <property type="entry name" value="BRLZ"/>
    <property type="match status" value="1"/>
</dbReference>
<dbReference type="OrthoDB" id="295274at2759"/>
<evidence type="ECO:0000313" key="10">
    <source>
        <dbReference type="EMBL" id="KAG7661415.1"/>
    </source>
</evidence>
<keyword evidence="3" id="KW-0805">Transcription regulation</keyword>
<evidence type="ECO:0000256" key="7">
    <source>
        <dbReference type="SAM" id="Coils"/>
    </source>
</evidence>
<dbReference type="CDD" id="cd14687">
    <property type="entry name" value="bZIP_ATF2"/>
    <property type="match status" value="1"/>
</dbReference>
<evidence type="ECO:0000256" key="5">
    <source>
        <dbReference type="ARBA" id="ARBA00023163"/>
    </source>
</evidence>
<feature type="compositionally biased region" description="Low complexity" evidence="8">
    <location>
        <begin position="561"/>
        <end position="577"/>
    </location>
</feature>
<feature type="domain" description="BZIP" evidence="9">
    <location>
        <begin position="404"/>
        <end position="467"/>
    </location>
</feature>
<dbReference type="GeneID" id="73471910"/>
<evidence type="ECO:0000259" key="9">
    <source>
        <dbReference type="PROSITE" id="PS50217"/>
    </source>
</evidence>
<dbReference type="GO" id="GO:0003677">
    <property type="term" value="F:DNA binding"/>
    <property type="evidence" value="ECO:0007669"/>
    <property type="project" value="UniProtKB-KW"/>
</dbReference>
<feature type="compositionally biased region" description="Basic and acidic residues" evidence="8">
    <location>
        <begin position="375"/>
        <end position="406"/>
    </location>
</feature>
<feature type="compositionally biased region" description="Low complexity" evidence="8">
    <location>
        <begin position="136"/>
        <end position="147"/>
    </location>
</feature>
<comment type="caution">
    <text evidence="10">The sequence shown here is derived from an EMBL/GenBank/DDBJ whole genome shotgun (WGS) entry which is preliminary data.</text>
</comment>
<dbReference type="Proteomes" id="UP000694255">
    <property type="component" value="Unassembled WGS sequence"/>
</dbReference>
<name>A0A8J5UU56_9ASCO</name>
<feature type="region of interest" description="Disordered" evidence="8">
    <location>
        <begin position="509"/>
        <end position="543"/>
    </location>
</feature>
<feature type="region of interest" description="Disordered" evidence="8">
    <location>
        <begin position="267"/>
        <end position="406"/>
    </location>
</feature>
<evidence type="ECO:0000313" key="11">
    <source>
        <dbReference type="Proteomes" id="UP000694255"/>
    </source>
</evidence>
<feature type="compositionally biased region" description="Low complexity" evidence="8">
    <location>
        <begin position="65"/>
        <end position="81"/>
    </location>
</feature>
<keyword evidence="11" id="KW-1185">Reference proteome</keyword>
<proteinExistence type="inferred from homology"/>
<accession>A0A8J5UU56</accession>
<evidence type="ECO:0000256" key="2">
    <source>
        <dbReference type="ARBA" id="ARBA00007163"/>
    </source>
</evidence>
<evidence type="ECO:0000256" key="1">
    <source>
        <dbReference type="ARBA" id="ARBA00004123"/>
    </source>
</evidence>
<dbReference type="FunFam" id="1.20.5.170:FF:000053">
    <property type="entry name" value="BZIP transcription factor AtfA"/>
    <property type="match status" value="1"/>
</dbReference>
<dbReference type="RefSeq" id="XP_049261648.1">
    <property type="nucleotide sequence ID" value="XM_049409141.1"/>
</dbReference>
<dbReference type="EMBL" id="JAGSYN010000220">
    <property type="protein sequence ID" value="KAG7661415.1"/>
    <property type="molecule type" value="Genomic_DNA"/>
</dbReference>
<evidence type="ECO:0000256" key="3">
    <source>
        <dbReference type="ARBA" id="ARBA00023015"/>
    </source>
</evidence>
<keyword evidence="7" id="KW-0175">Coiled coil</keyword>